<reference evidence="8" key="2">
    <citation type="submission" date="2021-03" db="UniProtKB">
        <authorList>
            <consortium name="EnsemblPlants"/>
        </authorList>
    </citation>
    <scope>IDENTIFICATION</scope>
</reference>
<dbReference type="GO" id="GO:0006629">
    <property type="term" value="P:lipid metabolic process"/>
    <property type="evidence" value="ECO:0007669"/>
    <property type="project" value="InterPro"/>
</dbReference>
<proteinExistence type="inferred from homology"/>
<evidence type="ECO:0000256" key="2">
    <source>
        <dbReference type="ARBA" id="ARBA00012247"/>
    </source>
</evidence>
<dbReference type="InterPro" id="IPR017946">
    <property type="entry name" value="PLC-like_Pdiesterase_TIM-brl"/>
</dbReference>
<accession>A0A803L9K4</accession>
<dbReference type="AlphaFoldDB" id="A0A803L9K4"/>
<keyword evidence="4" id="KW-0319">Glycerol metabolism</keyword>
<evidence type="ECO:0000313" key="9">
    <source>
        <dbReference type="Proteomes" id="UP000596660"/>
    </source>
</evidence>
<dbReference type="Pfam" id="PF03009">
    <property type="entry name" value="GDPD"/>
    <property type="match status" value="1"/>
</dbReference>
<sequence>MPQGLSRRRTGDGDDDGAGDSLVLIAVLRDFASNRDGFHIPGRRRRASVMYDIGEALGGFVELDESDPLGWSEYMRMKIMKESDGDVNGELVYRYGTWMRASPMKVSQKPFLTREKERLWSDKLNALRSGCSSDHGRKDAIRLGPIGAAKKIIFSSPSTNVINCSPKARETVLTPITDPSSNKQVLRPKQITCSSREELTEKRGDKIGVGNGEVTGIVVGAEGDGVSKDVGLGDILPIGGVGNGGIEGDVNMEEVEDTAKGIHASEGADFFILGGRKDRVFRFEALWLSNEQCGEVVKNAWEDNVGAETHVRIACCATELTRWAKTTFAAVKKKIRESEKALREAQNERVKWPDGKKFEDVFVDTLKKYGYNGSYLSKDWLKQPGFIQSFAPLSIVYISNNTDLPKILLIDNTTSRIEDTNQTYFEVTSNAYFDYIKKYVVDIGRGKDTVVPAVNNHLQSPTDLVARAHAHGLQVHPYTFQNENKYIHFEFHQDFYIEFDFWINKMGVDGLFTDFTGSLHNFQEWTAPLSPGMVNKP</sequence>
<comment type="similarity">
    <text evidence="1">Belongs to the glycerophosphoryl diester phosphodiesterase family.</text>
</comment>
<evidence type="ECO:0000313" key="8">
    <source>
        <dbReference type="EnsemblPlants" id="AUR62008543-RA:cds"/>
    </source>
</evidence>
<reference evidence="8" key="1">
    <citation type="journal article" date="2017" name="Nature">
        <title>The genome of Chenopodium quinoa.</title>
        <authorList>
            <person name="Jarvis D.E."/>
            <person name="Ho Y.S."/>
            <person name="Lightfoot D.J."/>
            <person name="Schmoeckel S.M."/>
            <person name="Li B."/>
            <person name="Borm T.J.A."/>
            <person name="Ohyanagi H."/>
            <person name="Mineta K."/>
            <person name="Michell C.T."/>
            <person name="Saber N."/>
            <person name="Kharbatia N.M."/>
            <person name="Rupper R.R."/>
            <person name="Sharp A.R."/>
            <person name="Dally N."/>
            <person name="Boughton B.A."/>
            <person name="Woo Y.H."/>
            <person name="Gao G."/>
            <person name="Schijlen E.G.W.M."/>
            <person name="Guo X."/>
            <person name="Momin A.A."/>
            <person name="Negrao S."/>
            <person name="Al-Babili S."/>
            <person name="Gehring C."/>
            <person name="Roessner U."/>
            <person name="Jung C."/>
            <person name="Murphy K."/>
            <person name="Arold S.T."/>
            <person name="Gojobori T."/>
            <person name="van der Linden C.G."/>
            <person name="van Loo E.N."/>
            <person name="Jellen E.N."/>
            <person name="Maughan P.J."/>
            <person name="Tester M."/>
        </authorList>
    </citation>
    <scope>NUCLEOTIDE SEQUENCE [LARGE SCALE GENOMIC DNA]</scope>
    <source>
        <strain evidence="8">cv. PI 614886</strain>
    </source>
</reference>
<dbReference type="EC" id="3.1.4.46" evidence="2"/>
<evidence type="ECO:0000256" key="3">
    <source>
        <dbReference type="ARBA" id="ARBA00022729"/>
    </source>
</evidence>
<evidence type="ECO:0000256" key="1">
    <source>
        <dbReference type="ARBA" id="ARBA00007277"/>
    </source>
</evidence>
<dbReference type="GO" id="GO:0005773">
    <property type="term" value="C:vacuole"/>
    <property type="evidence" value="ECO:0007669"/>
    <property type="project" value="TreeGrafter"/>
</dbReference>
<keyword evidence="5" id="KW-0378">Hydrolase</keyword>
<dbReference type="PANTHER" id="PTHR43620:SF7">
    <property type="entry name" value="GLYCEROPHOSPHODIESTER PHOSPHODIESTERASE GDPD5-RELATED"/>
    <property type="match status" value="1"/>
</dbReference>
<comment type="catalytic activity">
    <reaction evidence="6">
        <text>a sn-glycero-3-phosphodiester + H2O = an alcohol + sn-glycerol 3-phosphate + H(+)</text>
        <dbReference type="Rhea" id="RHEA:12969"/>
        <dbReference type="ChEBI" id="CHEBI:15377"/>
        <dbReference type="ChEBI" id="CHEBI:15378"/>
        <dbReference type="ChEBI" id="CHEBI:30879"/>
        <dbReference type="ChEBI" id="CHEBI:57597"/>
        <dbReference type="ChEBI" id="CHEBI:83408"/>
        <dbReference type="EC" id="3.1.4.46"/>
    </reaction>
</comment>
<evidence type="ECO:0000256" key="5">
    <source>
        <dbReference type="ARBA" id="ARBA00022801"/>
    </source>
</evidence>
<organism evidence="8 9">
    <name type="scientific">Chenopodium quinoa</name>
    <name type="common">Quinoa</name>
    <dbReference type="NCBI Taxonomy" id="63459"/>
    <lineage>
        <taxon>Eukaryota</taxon>
        <taxon>Viridiplantae</taxon>
        <taxon>Streptophyta</taxon>
        <taxon>Embryophyta</taxon>
        <taxon>Tracheophyta</taxon>
        <taxon>Spermatophyta</taxon>
        <taxon>Magnoliopsida</taxon>
        <taxon>eudicotyledons</taxon>
        <taxon>Gunneridae</taxon>
        <taxon>Pentapetalae</taxon>
        <taxon>Caryophyllales</taxon>
        <taxon>Chenopodiaceae</taxon>
        <taxon>Chenopodioideae</taxon>
        <taxon>Atripliceae</taxon>
        <taxon>Chenopodium</taxon>
    </lineage>
</organism>
<protein>
    <recommendedName>
        <fullName evidence="2">glycerophosphodiester phosphodiesterase</fullName>
        <ecNumber evidence="2">3.1.4.46</ecNumber>
    </recommendedName>
</protein>
<dbReference type="SUPFAM" id="SSF51695">
    <property type="entry name" value="PLC-like phosphodiesterases"/>
    <property type="match status" value="1"/>
</dbReference>
<dbReference type="Proteomes" id="UP000596660">
    <property type="component" value="Unplaced"/>
</dbReference>
<dbReference type="Gene3D" id="3.20.20.190">
    <property type="entry name" value="Phosphatidylinositol (PI) phosphodiesterase"/>
    <property type="match status" value="1"/>
</dbReference>
<dbReference type="PANTHER" id="PTHR43620">
    <property type="entry name" value="GLYCEROPHOSPHORYL DIESTER PHOSPHODIESTERASE"/>
    <property type="match status" value="1"/>
</dbReference>
<dbReference type="Gramene" id="AUR62008543-RA">
    <property type="protein sequence ID" value="AUR62008543-RA:cds"/>
    <property type="gene ID" value="AUR62008543"/>
</dbReference>
<evidence type="ECO:0000259" key="7">
    <source>
        <dbReference type="Pfam" id="PF03009"/>
    </source>
</evidence>
<dbReference type="EnsemblPlants" id="AUR62008543-RA">
    <property type="protein sequence ID" value="AUR62008543-RA:cds"/>
    <property type="gene ID" value="AUR62008543"/>
</dbReference>
<name>A0A803L9K4_CHEQI</name>
<dbReference type="GO" id="GO:0008889">
    <property type="term" value="F:glycerophosphodiester phosphodiesterase activity"/>
    <property type="evidence" value="ECO:0007669"/>
    <property type="project" value="UniProtKB-EC"/>
</dbReference>
<keyword evidence="3" id="KW-0732">Signal</keyword>
<dbReference type="GO" id="GO:0006071">
    <property type="term" value="P:glycerol metabolic process"/>
    <property type="evidence" value="ECO:0007669"/>
    <property type="project" value="UniProtKB-KW"/>
</dbReference>
<evidence type="ECO:0000256" key="4">
    <source>
        <dbReference type="ARBA" id="ARBA00022798"/>
    </source>
</evidence>
<evidence type="ECO:0000256" key="6">
    <source>
        <dbReference type="ARBA" id="ARBA00047512"/>
    </source>
</evidence>
<dbReference type="InterPro" id="IPR030395">
    <property type="entry name" value="GP_PDE_dom"/>
</dbReference>
<feature type="domain" description="GP-PDE" evidence="7">
    <location>
        <begin position="357"/>
        <end position="517"/>
    </location>
</feature>
<keyword evidence="9" id="KW-1185">Reference proteome</keyword>